<dbReference type="SUPFAM" id="SSF63748">
    <property type="entry name" value="Tudor/PWWP/MBT"/>
    <property type="match status" value="1"/>
</dbReference>
<reference evidence="3 4" key="1">
    <citation type="submission" date="2021-09" db="EMBL/GenBank/DDBJ databases">
        <title>Genomic insights and catalytic innovation underlie evolution of tropane alkaloids biosynthesis.</title>
        <authorList>
            <person name="Wang Y.-J."/>
            <person name="Tian T."/>
            <person name="Huang J.-P."/>
            <person name="Huang S.-X."/>
        </authorList>
    </citation>
    <scope>NUCLEOTIDE SEQUENCE [LARGE SCALE GENOMIC DNA]</scope>
    <source>
        <strain evidence="3">KIB-2018</strain>
        <tissue evidence="3">Leaf</tissue>
    </source>
</reference>
<dbReference type="Proteomes" id="UP001159364">
    <property type="component" value="Linkage Group LG10"/>
</dbReference>
<dbReference type="PANTHER" id="PTHR42851">
    <property type="entry name" value="ALDOLASE-RELATED"/>
    <property type="match status" value="1"/>
</dbReference>
<feature type="domain" description="PWWP" evidence="2">
    <location>
        <begin position="212"/>
        <end position="273"/>
    </location>
</feature>
<dbReference type="PANTHER" id="PTHR42851:SF8">
    <property type="entry name" value="PWWP DOMAIN-CONTAINING PROTEIN"/>
    <property type="match status" value="1"/>
</dbReference>
<protein>
    <recommendedName>
        <fullName evidence="2">PWWP domain-containing protein</fullName>
    </recommendedName>
</protein>
<feature type="region of interest" description="Disordered" evidence="1">
    <location>
        <begin position="770"/>
        <end position="875"/>
    </location>
</feature>
<feature type="compositionally biased region" description="Basic and acidic residues" evidence="1">
    <location>
        <begin position="707"/>
        <end position="719"/>
    </location>
</feature>
<sequence>MENPKTPETLEAHVSARTNLDSQEPQFNVSEVGSCEFFGSSEDCNRVESSLELLMEENGKEVVLNNEHFGLGNTESSKEIVAIEGENMDARENETVCMGMNDSLVTDGTVQVVNSLPKVELGADFEALAAMRQSNVAEDIGVAGQEGGLSGLNGFDSTKKIEISGNNISLYVDFSGPFGEHHVDESRSKLLVSKVCNETCNEEEQLVAKLQVGDVVWVMTNNQSWWPGKIYDPLDASKYAVDSQPSNCLLVGYFGSSHVTWCNPSQLKPFFENFEQKAGQKRSKSFLGAVEKAMVEFFKCLKQEMTCSCVHKGQDSTVNVGIEEGVTLSECRFGEYSPSLFEPVKFLAQLKDLAQAVSKPGTMDLYVTKTRLLAFYCFMGRNRLSIDQLWEPSNDDDSAGNSLMTKGLGKARARTQNPGSLDEKQEMTQIFGRDLNASYDSCENILKEKLYSKVIVEDPDVSPLTSPSKDEGSIQVGLPLTTEKSSELRERKKSKYLSYPFVNLNHKGLVVEERDSKSSKGSLEAGAEVNSVIGEFDGSATVSRSSGKRFQKKWFRKFISDNDIPNNPEFVSASAADFLCQLHCIAVGCPYSNNCKNFDIMEWFFSRFRILVYHDESIYEMHCKNLIGNCTNAIEPSQELQDAKDEQRTLKKRKPKNTGKLKTKYLSGLSDVSVNIPINDSVGKGCSGVGPEMPRQRLVSNKKRKKPDATHGLEAKTDIPDLNGNGPSSVDHVTCEGGTNSNGRKKKAILPHAQDSNAQPGTLLLDLQVTDPSSLNSTPGQSSGEGVLAGIPDSNGNPVPVLSTEQITGIVLTEGQPKKKRKSKDKLASNQTQNAAEIPDLNGNAPDLSTSGKSVKKRRKGEAPLGRPRKKPISVVPNMNMNMNYAETNGNGRGTALKLTFSSGASLPSKEVMHSTFSRFGALKESETQLSEDSGTAQVVFTRDTDAGEAVKSLGNSNPFGASLINYQLHQLPAAVMASEPPSIEFIRQNLGMMTAMLETSGDNLSPEMKVKLESEIKSLLRKLSSIPSSSSS</sequence>
<dbReference type="Pfam" id="PF00855">
    <property type="entry name" value="PWWP"/>
    <property type="match status" value="1"/>
</dbReference>
<evidence type="ECO:0000313" key="4">
    <source>
        <dbReference type="Proteomes" id="UP001159364"/>
    </source>
</evidence>
<evidence type="ECO:0000259" key="2">
    <source>
        <dbReference type="PROSITE" id="PS50812"/>
    </source>
</evidence>
<dbReference type="Gene3D" id="2.30.30.140">
    <property type="match status" value="1"/>
</dbReference>
<feature type="region of interest" description="Disordered" evidence="1">
    <location>
        <begin position="685"/>
        <end position="745"/>
    </location>
</feature>
<dbReference type="CDD" id="cd05162">
    <property type="entry name" value="PWWP"/>
    <property type="match status" value="1"/>
</dbReference>
<dbReference type="AlphaFoldDB" id="A0AAV8SNI9"/>
<organism evidence="3 4">
    <name type="scientific">Erythroxylum novogranatense</name>
    <dbReference type="NCBI Taxonomy" id="1862640"/>
    <lineage>
        <taxon>Eukaryota</taxon>
        <taxon>Viridiplantae</taxon>
        <taxon>Streptophyta</taxon>
        <taxon>Embryophyta</taxon>
        <taxon>Tracheophyta</taxon>
        <taxon>Spermatophyta</taxon>
        <taxon>Magnoliopsida</taxon>
        <taxon>eudicotyledons</taxon>
        <taxon>Gunneridae</taxon>
        <taxon>Pentapetalae</taxon>
        <taxon>rosids</taxon>
        <taxon>fabids</taxon>
        <taxon>Malpighiales</taxon>
        <taxon>Erythroxylaceae</taxon>
        <taxon>Erythroxylum</taxon>
    </lineage>
</organism>
<dbReference type="EMBL" id="JAIWQS010000010">
    <property type="protein sequence ID" value="KAJ8753605.1"/>
    <property type="molecule type" value="Genomic_DNA"/>
</dbReference>
<dbReference type="InterPro" id="IPR053063">
    <property type="entry name" value="PWWP_domain_containing_PDP"/>
</dbReference>
<evidence type="ECO:0000313" key="3">
    <source>
        <dbReference type="EMBL" id="KAJ8753605.1"/>
    </source>
</evidence>
<proteinExistence type="predicted"/>
<comment type="caution">
    <text evidence="3">The sequence shown here is derived from an EMBL/GenBank/DDBJ whole genome shotgun (WGS) entry which is preliminary data.</text>
</comment>
<evidence type="ECO:0000256" key="1">
    <source>
        <dbReference type="SAM" id="MobiDB-lite"/>
    </source>
</evidence>
<keyword evidence="4" id="KW-1185">Reference proteome</keyword>
<dbReference type="InterPro" id="IPR000313">
    <property type="entry name" value="PWWP_dom"/>
</dbReference>
<name>A0AAV8SNI9_9ROSI</name>
<dbReference type="PROSITE" id="PS50812">
    <property type="entry name" value="PWWP"/>
    <property type="match status" value="1"/>
</dbReference>
<feature type="compositionally biased region" description="Polar residues" evidence="1">
    <location>
        <begin position="770"/>
        <end position="784"/>
    </location>
</feature>
<gene>
    <name evidence="3" type="ORF">K2173_022846</name>
</gene>
<accession>A0AAV8SNI9</accession>